<evidence type="ECO:0000313" key="3">
    <source>
        <dbReference type="EMBL" id="GAA2042914.1"/>
    </source>
</evidence>
<comment type="caution">
    <text evidence="3">The sequence shown here is derived from an EMBL/GenBank/DDBJ whole genome shotgun (WGS) entry which is preliminary data.</text>
</comment>
<feature type="domain" description="DUF1846" evidence="2">
    <location>
        <begin position="361"/>
        <end position="512"/>
    </location>
</feature>
<dbReference type="PIRSF" id="PIRSF033132">
    <property type="entry name" value="DUF1846"/>
    <property type="match status" value="1"/>
</dbReference>
<feature type="domain" description="DUF1846" evidence="1">
    <location>
        <begin position="22"/>
        <end position="355"/>
    </location>
</feature>
<evidence type="ECO:0000259" key="2">
    <source>
        <dbReference type="Pfam" id="PF20921"/>
    </source>
</evidence>
<evidence type="ECO:0000259" key="1">
    <source>
        <dbReference type="Pfam" id="PF08903"/>
    </source>
</evidence>
<dbReference type="Pfam" id="PF08903">
    <property type="entry name" value="DUF1846"/>
    <property type="match status" value="1"/>
</dbReference>
<dbReference type="InterPro" id="IPR048496">
    <property type="entry name" value="DUF1846_N"/>
</dbReference>
<protein>
    <submittedName>
        <fullName evidence="3">DUF1846 domain-containing protein</fullName>
    </submittedName>
</protein>
<dbReference type="NCBIfam" id="NF010184">
    <property type="entry name" value="PRK13663.1"/>
    <property type="match status" value="1"/>
</dbReference>
<accession>A0ABN2UVZ4</accession>
<proteinExistence type="predicted"/>
<sequence length="515" mass="57988">MEQWCLVEAEYLTQEASFRPHIGFDSQKYIQLQSQFISQRRQEIGNKLYLEMGGKLFDDLHASRVLPGFTPNNKISMLQQLKDELEIMMVLNAKDLEHEKIRADLGITYQDEALRLIDIFRDEGFMVEHLVITQLSADYSNALAFSERMRRAGLKVTHHYPTNGYPTDTEKIISAEGFGQNQYAETTRSLVVVTGPGPGSGKLSTALSQIYHDFQHDIRSGYAKFETFPIWNLPLQHPVNQAYEAATADLDDNNIIDPYHLAAYQRQAVSYNRDVEAFPLLKAMLEKLYGESPYKSPTDMGVNMVGHCISDDAVCAEAAKQEIIRRWYKARVEERRMDTTDHTVSSRLEVIMTRVGISKDDRAVVAPAAEVAERTNQPASAVQLPDGTIITGKTSQLLGCSAAMLLNALKHMAGLDDDVHLLRPQAIEPIQTLKIDHLGSINPRLHTDEVLIALSVSAAESEDARKAIAKLQHLRGCDVHTTTILGSVDESIFRQLGMLITAEPEYWRKSLYHRY</sequence>
<organism evidence="3 4">
    <name type="scientific">Yaniella flava</name>
    <dbReference type="NCBI Taxonomy" id="287930"/>
    <lineage>
        <taxon>Bacteria</taxon>
        <taxon>Bacillati</taxon>
        <taxon>Actinomycetota</taxon>
        <taxon>Actinomycetes</taxon>
        <taxon>Micrococcales</taxon>
        <taxon>Micrococcaceae</taxon>
        <taxon>Yaniella</taxon>
    </lineage>
</organism>
<dbReference type="Proteomes" id="UP001501461">
    <property type="component" value="Unassembled WGS sequence"/>
</dbReference>
<dbReference type="InterPro" id="IPR048441">
    <property type="entry name" value="DUF1846_C"/>
</dbReference>
<name>A0ABN2UVZ4_9MICC</name>
<dbReference type="InterPro" id="IPR014999">
    <property type="entry name" value="DUF1846"/>
</dbReference>
<dbReference type="Gene3D" id="3.40.140.40">
    <property type="entry name" value="Domain of unknown function (DUF1846), C-terminal subdomain"/>
    <property type="match status" value="1"/>
</dbReference>
<evidence type="ECO:0000313" key="4">
    <source>
        <dbReference type="Proteomes" id="UP001501461"/>
    </source>
</evidence>
<reference evidence="3 4" key="1">
    <citation type="journal article" date="2019" name="Int. J. Syst. Evol. Microbiol.">
        <title>The Global Catalogue of Microorganisms (GCM) 10K type strain sequencing project: providing services to taxonomists for standard genome sequencing and annotation.</title>
        <authorList>
            <consortium name="The Broad Institute Genomics Platform"/>
            <consortium name="The Broad Institute Genome Sequencing Center for Infectious Disease"/>
            <person name="Wu L."/>
            <person name="Ma J."/>
        </authorList>
    </citation>
    <scope>NUCLEOTIDE SEQUENCE [LARGE SCALE GENOMIC DNA]</scope>
    <source>
        <strain evidence="3 4">JCM 13595</strain>
    </source>
</reference>
<dbReference type="EMBL" id="BAAAMN010000049">
    <property type="protein sequence ID" value="GAA2042914.1"/>
    <property type="molecule type" value="Genomic_DNA"/>
</dbReference>
<keyword evidence="4" id="KW-1185">Reference proteome</keyword>
<dbReference type="Gene3D" id="3.10.630.10">
    <property type="entry name" value="dip2346 domain like"/>
    <property type="match status" value="1"/>
</dbReference>
<dbReference type="Pfam" id="PF20921">
    <property type="entry name" value="DUF1846_C"/>
    <property type="match status" value="1"/>
</dbReference>
<gene>
    <name evidence="3" type="ORF">GCM10009720_24540</name>
</gene>
<dbReference type="Gene3D" id="1.20.1570.10">
    <property type="entry name" value="dip2346 domain like"/>
    <property type="match status" value="1"/>
</dbReference>